<protein>
    <submittedName>
        <fullName evidence="2">MarR family transcriptional regulator</fullName>
    </submittedName>
</protein>
<dbReference type="PANTHER" id="PTHR33164">
    <property type="entry name" value="TRANSCRIPTIONAL REGULATOR, MARR FAMILY"/>
    <property type="match status" value="1"/>
</dbReference>
<reference evidence="2 3" key="1">
    <citation type="submission" date="2024-07" db="EMBL/GenBank/DDBJ databases">
        <title>Uliginosibacterium paludis KCTC:42655.</title>
        <authorList>
            <person name="Kim M.K."/>
        </authorList>
    </citation>
    <scope>NUCLEOTIDE SEQUENCE [LARGE SCALE GENOMIC DNA]</scope>
    <source>
        <strain evidence="2 3">KCTC 42655</strain>
    </source>
</reference>
<evidence type="ECO:0000313" key="2">
    <source>
        <dbReference type="EMBL" id="MET1491740.1"/>
    </source>
</evidence>
<accession>A0ABV2CV09</accession>
<dbReference type="SUPFAM" id="SSF46785">
    <property type="entry name" value="Winged helix' DNA-binding domain"/>
    <property type="match status" value="1"/>
</dbReference>
<name>A0ABV2CV09_9RHOO</name>
<evidence type="ECO:0000259" key="1">
    <source>
        <dbReference type="PROSITE" id="PS50995"/>
    </source>
</evidence>
<dbReference type="PANTHER" id="PTHR33164:SF43">
    <property type="entry name" value="HTH-TYPE TRANSCRIPTIONAL REPRESSOR YETL"/>
    <property type="match status" value="1"/>
</dbReference>
<dbReference type="InterPro" id="IPR039422">
    <property type="entry name" value="MarR/SlyA-like"/>
</dbReference>
<dbReference type="RefSeq" id="WP_345929802.1">
    <property type="nucleotide sequence ID" value="NZ_JBDIVF010000012.1"/>
</dbReference>
<dbReference type="Gene3D" id="1.10.10.10">
    <property type="entry name" value="Winged helix-like DNA-binding domain superfamily/Winged helix DNA-binding domain"/>
    <property type="match status" value="1"/>
</dbReference>
<keyword evidence="3" id="KW-1185">Reference proteome</keyword>
<gene>
    <name evidence="2" type="ORF">ABVT11_18015</name>
</gene>
<comment type="caution">
    <text evidence="2">The sequence shown here is derived from an EMBL/GenBank/DDBJ whole genome shotgun (WGS) entry which is preliminary data.</text>
</comment>
<dbReference type="EMBL" id="JBEWLZ010000015">
    <property type="protein sequence ID" value="MET1491740.1"/>
    <property type="molecule type" value="Genomic_DNA"/>
</dbReference>
<proteinExistence type="predicted"/>
<dbReference type="Pfam" id="PF12802">
    <property type="entry name" value="MarR_2"/>
    <property type="match status" value="1"/>
</dbReference>
<evidence type="ECO:0000313" key="3">
    <source>
        <dbReference type="Proteomes" id="UP001548590"/>
    </source>
</evidence>
<dbReference type="InterPro" id="IPR036388">
    <property type="entry name" value="WH-like_DNA-bd_sf"/>
</dbReference>
<dbReference type="SMART" id="SM00347">
    <property type="entry name" value="HTH_MARR"/>
    <property type="match status" value="1"/>
</dbReference>
<feature type="domain" description="HTH marR-type" evidence="1">
    <location>
        <begin position="21"/>
        <end position="153"/>
    </location>
</feature>
<dbReference type="InterPro" id="IPR036390">
    <property type="entry name" value="WH_DNA-bd_sf"/>
</dbReference>
<dbReference type="InterPro" id="IPR000835">
    <property type="entry name" value="HTH_MarR-typ"/>
</dbReference>
<sequence length="163" mass="18113">MSKRQSETHIPAVGEGKRGVEGHIGYLLRQAYAVHRSRLEQALQPLGLTLPQFSVLTMLSAYPGIAGADLARLSLLTPQTICVILNNLEKAGFIRRSAHPVHRRAQCIELSSAGLLMLKNCKQRVELVEQILLKGVPAKEEEVVRRWLVQLAMTDAMPMSEPR</sequence>
<dbReference type="PROSITE" id="PS50995">
    <property type="entry name" value="HTH_MARR_2"/>
    <property type="match status" value="1"/>
</dbReference>
<organism evidence="2 3">
    <name type="scientific">Uliginosibacterium paludis</name>
    <dbReference type="NCBI Taxonomy" id="1615952"/>
    <lineage>
        <taxon>Bacteria</taxon>
        <taxon>Pseudomonadati</taxon>
        <taxon>Pseudomonadota</taxon>
        <taxon>Betaproteobacteria</taxon>
        <taxon>Rhodocyclales</taxon>
        <taxon>Zoogloeaceae</taxon>
        <taxon>Uliginosibacterium</taxon>
    </lineage>
</organism>
<dbReference type="Proteomes" id="UP001548590">
    <property type="component" value="Unassembled WGS sequence"/>
</dbReference>